<dbReference type="RefSeq" id="XP_033383481.1">
    <property type="nucleotide sequence ID" value="XM_033526011.1"/>
</dbReference>
<gene>
    <name evidence="2" type="ORF">BU24DRAFT_410816</name>
</gene>
<dbReference type="Proteomes" id="UP000799778">
    <property type="component" value="Unassembled WGS sequence"/>
</dbReference>
<organism evidence="2 3">
    <name type="scientific">Aaosphaeria arxii CBS 175.79</name>
    <dbReference type="NCBI Taxonomy" id="1450172"/>
    <lineage>
        <taxon>Eukaryota</taxon>
        <taxon>Fungi</taxon>
        <taxon>Dikarya</taxon>
        <taxon>Ascomycota</taxon>
        <taxon>Pezizomycotina</taxon>
        <taxon>Dothideomycetes</taxon>
        <taxon>Pleosporomycetidae</taxon>
        <taxon>Pleosporales</taxon>
        <taxon>Pleosporales incertae sedis</taxon>
        <taxon>Aaosphaeria</taxon>
    </lineage>
</organism>
<sequence>MATPTMVATTLVVPTARIRCNITSRICGEEQVEVSDRLNKETIGGIAGGCALLVIACLAFLFGEAIIEVLFTTLGEVLSATLESLSPSEFRRRKRDREEARAREVVAAALGTVVED</sequence>
<accession>A0A6A5XPS1</accession>
<dbReference type="GeneID" id="54283408"/>
<keyword evidence="1" id="KW-0472">Membrane</keyword>
<keyword evidence="3" id="KW-1185">Reference proteome</keyword>
<reference evidence="2" key="1">
    <citation type="journal article" date="2020" name="Stud. Mycol.">
        <title>101 Dothideomycetes genomes: a test case for predicting lifestyles and emergence of pathogens.</title>
        <authorList>
            <person name="Haridas S."/>
            <person name="Albert R."/>
            <person name="Binder M."/>
            <person name="Bloem J."/>
            <person name="Labutti K."/>
            <person name="Salamov A."/>
            <person name="Andreopoulos B."/>
            <person name="Baker S."/>
            <person name="Barry K."/>
            <person name="Bills G."/>
            <person name="Bluhm B."/>
            <person name="Cannon C."/>
            <person name="Castanera R."/>
            <person name="Culley D."/>
            <person name="Daum C."/>
            <person name="Ezra D."/>
            <person name="Gonzalez J."/>
            <person name="Henrissat B."/>
            <person name="Kuo A."/>
            <person name="Liang C."/>
            <person name="Lipzen A."/>
            <person name="Lutzoni F."/>
            <person name="Magnuson J."/>
            <person name="Mondo S."/>
            <person name="Nolan M."/>
            <person name="Ohm R."/>
            <person name="Pangilinan J."/>
            <person name="Park H.-J."/>
            <person name="Ramirez L."/>
            <person name="Alfaro M."/>
            <person name="Sun H."/>
            <person name="Tritt A."/>
            <person name="Yoshinaga Y."/>
            <person name="Zwiers L.-H."/>
            <person name="Turgeon B."/>
            <person name="Goodwin S."/>
            <person name="Spatafora J."/>
            <person name="Crous P."/>
            <person name="Grigoriev I."/>
        </authorList>
    </citation>
    <scope>NUCLEOTIDE SEQUENCE</scope>
    <source>
        <strain evidence="2">CBS 175.79</strain>
    </source>
</reference>
<keyword evidence="1" id="KW-1133">Transmembrane helix</keyword>
<dbReference type="EMBL" id="ML978070">
    <property type="protein sequence ID" value="KAF2015142.1"/>
    <property type="molecule type" value="Genomic_DNA"/>
</dbReference>
<keyword evidence="1" id="KW-0812">Transmembrane</keyword>
<proteinExistence type="predicted"/>
<name>A0A6A5XPS1_9PLEO</name>
<evidence type="ECO:0000313" key="3">
    <source>
        <dbReference type="Proteomes" id="UP000799778"/>
    </source>
</evidence>
<protein>
    <submittedName>
        <fullName evidence="2">Uncharacterized protein</fullName>
    </submittedName>
</protein>
<evidence type="ECO:0000313" key="2">
    <source>
        <dbReference type="EMBL" id="KAF2015142.1"/>
    </source>
</evidence>
<evidence type="ECO:0000256" key="1">
    <source>
        <dbReference type="SAM" id="Phobius"/>
    </source>
</evidence>
<feature type="transmembrane region" description="Helical" evidence="1">
    <location>
        <begin position="43"/>
        <end position="62"/>
    </location>
</feature>
<dbReference type="AlphaFoldDB" id="A0A6A5XPS1"/>